<gene>
    <name evidence="1" type="primary">NDE1_2</name>
    <name evidence="1" type="ORF">LPJ66_000052</name>
</gene>
<dbReference type="EC" id="1.6.5.9" evidence="1"/>
<evidence type="ECO:0000313" key="2">
    <source>
        <dbReference type="Proteomes" id="UP001150581"/>
    </source>
</evidence>
<dbReference type="EMBL" id="JANBPG010000001">
    <property type="protein sequence ID" value="KAJ1902441.1"/>
    <property type="molecule type" value="Genomic_DNA"/>
</dbReference>
<dbReference type="Proteomes" id="UP001150581">
    <property type="component" value="Unassembled WGS sequence"/>
</dbReference>
<name>A0ACC1IX58_9FUNG</name>
<proteinExistence type="predicted"/>
<comment type="caution">
    <text evidence="1">The sequence shown here is derived from an EMBL/GenBank/DDBJ whole genome shotgun (WGS) entry which is preliminary data.</text>
</comment>
<reference evidence="1" key="1">
    <citation type="submission" date="2022-07" db="EMBL/GenBank/DDBJ databases">
        <title>Phylogenomic reconstructions and comparative analyses of Kickxellomycotina fungi.</title>
        <authorList>
            <person name="Reynolds N.K."/>
            <person name="Stajich J.E."/>
            <person name="Barry K."/>
            <person name="Grigoriev I.V."/>
            <person name="Crous P."/>
            <person name="Smith M.E."/>
        </authorList>
    </citation>
    <scope>NUCLEOTIDE SEQUENCE</scope>
    <source>
        <strain evidence="1">Benny 63K</strain>
    </source>
</reference>
<accession>A0ACC1IX58</accession>
<protein>
    <submittedName>
        <fullName evidence="1">NADH:ubiquinone oxidoreductase</fullName>
        <ecNumber evidence="1">1.6.5.9</ecNumber>
    </submittedName>
</protein>
<keyword evidence="2" id="KW-1185">Reference proteome</keyword>
<organism evidence="1 2">
    <name type="scientific">Kickxella alabastrina</name>
    <dbReference type="NCBI Taxonomy" id="61397"/>
    <lineage>
        <taxon>Eukaryota</taxon>
        <taxon>Fungi</taxon>
        <taxon>Fungi incertae sedis</taxon>
        <taxon>Zoopagomycota</taxon>
        <taxon>Kickxellomycotina</taxon>
        <taxon>Kickxellomycetes</taxon>
        <taxon>Kickxellales</taxon>
        <taxon>Kickxellaceae</taxon>
        <taxon>Kickxella</taxon>
    </lineage>
</organism>
<sequence length="523" mass="57723">MSVCRTKNITTQHSVRTATLSLHKISAGARIAQHHHLSQPAVITTNTTARVLVSRNRIRTYASIASAASTSIVASSPNKKTLVLLGTGWGSTTILKNIDTRHFNVVVVSPRNYFLFTPLLPSCTVGTTENRSIMEPIRHIVGRRGKDIRFYEAECTDIDTKNKELVLERRPSENDTSAKTQEATLSKTRINYDYLVVGVGGTYNTFGTPGVQENALFLKEMGDASKIRRRLMETIEKASFDGISEEERDRLLHIVVVGGGPTGVEFSGELHDLAVEDLTKWVPHLAKRLKITLIEALPTVLPSFNKKLVDYTQQTFQKNGIHLMTNTTVKLVEKESLKVRDTKSGIETDIAYGTIVWAAGIRAREFAHTLRAKVPDVQTNRRGLIIDDYLRVQGAPDIWALGDCTVSKNAPLAQVASQQGKWLAKALNGMSKNSIQLSDAHSHIERAAKPFVYSSSGSLAYIGGERAIAEIPLLNRSITAGGPFASLFWKSYCLWELFSVRSSMSVATDWAKRAVFGRSISVE</sequence>
<evidence type="ECO:0000313" key="1">
    <source>
        <dbReference type="EMBL" id="KAJ1902441.1"/>
    </source>
</evidence>
<keyword evidence="1" id="KW-0560">Oxidoreductase</keyword>